<dbReference type="EMBL" id="CP070608">
    <property type="protein sequence ID" value="QSE97483.1"/>
    <property type="molecule type" value="Genomic_DNA"/>
</dbReference>
<evidence type="ECO:0000313" key="2">
    <source>
        <dbReference type="EMBL" id="QSE97483.1"/>
    </source>
</evidence>
<feature type="region of interest" description="Disordered" evidence="1">
    <location>
        <begin position="63"/>
        <end position="115"/>
    </location>
</feature>
<dbReference type="AlphaFoldDB" id="A0A974WFF8"/>
<gene>
    <name evidence="2" type="ORF">JR347_18190</name>
</gene>
<dbReference type="RefSeq" id="WP_205721994.1">
    <property type="nucleotide sequence ID" value="NZ_CP070608.1"/>
</dbReference>
<proteinExistence type="predicted"/>
<protein>
    <submittedName>
        <fullName evidence="2">Uncharacterized protein</fullName>
    </submittedName>
</protein>
<dbReference type="Proteomes" id="UP000662783">
    <property type="component" value="Chromosome"/>
</dbReference>
<keyword evidence="3" id="KW-1185">Reference proteome</keyword>
<name>A0A974WFF8_9BACT</name>
<organism evidence="2 3">
    <name type="scientific">Fulvivirga lutea</name>
    <dbReference type="NCBI Taxonomy" id="2810512"/>
    <lineage>
        <taxon>Bacteria</taxon>
        <taxon>Pseudomonadati</taxon>
        <taxon>Bacteroidota</taxon>
        <taxon>Cytophagia</taxon>
        <taxon>Cytophagales</taxon>
        <taxon>Fulvivirgaceae</taxon>
        <taxon>Fulvivirga</taxon>
    </lineage>
</organism>
<dbReference type="KEGG" id="fuv:JR347_18190"/>
<evidence type="ECO:0000256" key="1">
    <source>
        <dbReference type="SAM" id="MobiDB-lite"/>
    </source>
</evidence>
<sequence>MDFIEYLKSKKIDPKLYEAGDQKQYLKFKQEYEQMHPNSFTSQKLFLINDLRRRYLLSEAKDSKEVNNDNDSKEVKRPIVKPKIAGKAKPVMKKPGKPVIRKQAKPIINRPKKED</sequence>
<feature type="compositionally biased region" description="Basic residues" evidence="1">
    <location>
        <begin position="78"/>
        <end position="104"/>
    </location>
</feature>
<evidence type="ECO:0000313" key="3">
    <source>
        <dbReference type="Proteomes" id="UP000662783"/>
    </source>
</evidence>
<accession>A0A974WFF8</accession>
<reference evidence="2" key="1">
    <citation type="submission" date="2021-02" db="EMBL/GenBank/DDBJ databases">
        <title>Fulvivirga sp. S481 isolated from sea water.</title>
        <authorList>
            <person name="Bae S.S."/>
            <person name="Baek K."/>
        </authorList>
    </citation>
    <scope>NUCLEOTIDE SEQUENCE</scope>
    <source>
        <strain evidence="2">S481</strain>
    </source>
</reference>
<feature type="compositionally biased region" description="Basic and acidic residues" evidence="1">
    <location>
        <begin position="63"/>
        <end position="77"/>
    </location>
</feature>